<sequence>MFLWQSRYACKTITFENLVLVTISVKSLSQNPPILVMMIVFQQFCEGKKPTSWNVGQSPKKNAQL</sequence>
<dbReference type="EMBL" id="REGN01009564">
    <property type="protein sequence ID" value="RNA00891.1"/>
    <property type="molecule type" value="Genomic_DNA"/>
</dbReference>
<organism evidence="1 2">
    <name type="scientific">Brachionus plicatilis</name>
    <name type="common">Marine rotifer</name>
    <name type="synonym">Brachionus muelleri</name>
    <dbReference type="NCBI Taxonomy" id="10195"/>
    <lineage>
        <taxon>Eukaryota</taxon>
        <taxon>Metazoa</taxon>
        <taxon>Spiralia</taxon>
        <taxon>Gnathifera</taxon>
        <taxon>Rotifera</taxon>
        <taxon>Eurotatoria</taxon>
        <taxon>Monogononta</taxon>
        <taxon>Pseudotrocha</taxon>
        <taxon>Ploima</taxon>
        <taxon>Brachionidae</taxon>
        <taxon>Brachionus</taxon>
    </lineage>
</organism>
<dbReference type="AlphaFoldDB" id="A0A3M7PQ27"/>
<proteinExistence type="predicted"/>
<protein>
    <submittedName>
        <fullName evidence="1">Uncharacterized protein</fullName>
    </submittedName>
</protein>
<evidence type="ECO:0000313" key="2">
    <source>
        <dbReference type="Proteomes" id="UP000276133"/>
    </source>
</evidence>
<gene>
    <name evidence="1" type="ORF">BpHYR1_038502</name>
</gene>
<dbReference type="Proteomes" id="UP000276133">
    <property type="component" value="Unassembled WGS sequence"/>
</dbReference>
<keyword evidence="2" id="KW-1185">Reference proteome</keyword>
<evidence type="ECO:0000313" key="1">
    <source>
        <dbReference type="EMBL" id="RNA00891.1"/>
    </source>
</evidence>
<accession>A0A3M7PQ27</accession>
<reference evidence="1 2" key="1">
    <citation type="journal article" date="2018" name="Sci. Rep.">
        <title>Genomic signatures of local adaptation to the degree of environmental predictability in rotifers.</title>
        <authorList>
            <person name="Franch-Gras L."/>
            <person name="Hahn C."/>
            <person name="Garcia-Roger E.M."/>
            <person name="Carmona M.J."/>
            <person name="Serra M."/>
            <person name="Gomez A."/>
        </authorList>
    </citation>
    <scope>NUCLEOTIDE SEQUENCE [LARGE SCALE GENOMIC DNA]</scope>
    <source>
        <strain evidence="1">HYR1</strain>
    </source>
</reference>
<comment type="caution">
    <text evidence="1">The sequence shown here is derived from an EMBL/GenBank/DDBJ whole genome shotgun (WGS) entry which is preliminary data.</text>
</comment>
<name>A0A3M7PQ27_BRAPC</name>